<keyword evidence="2" id="KW-1185">Reference proteome</keyword>
<gene>
    <name evidence="1" type="ORF">SAMN05421783_114118</name>
</gene>
<dbReference type="Proteomes" id="UP000198816">
    <property type="component" value="Unassembled WGS sequence"/>
</dbReference>
<organism evidence="1 2">
    <name type="scientific">Thiocapsa roseopersicina</name>
    <dbReference type="NCBI Taxonomy" id="1058"/>
    <lineage>
        <taxon>Bacteria</taxon>
        <taxon>Pseudomonadati</taxon>
        <taxon>Pseudomonadota</taxon>
        <taxon>Gammaproteobacteria</taxon>
        <taxon>Chromatiales</taxon>
        <taxon>Chromatiaceae</taxon>
        <taxon>Thiocapsa</taxon>
    </lineage>
</organism>
<reference evidence="2" key="1">
    <citation type="submission" date="2016-10" db="EMBL/GenBank/DDBJ databases">
        <authorList>
            <person name="Varghese N."/>
            <person name="Submissions S."/>
        </authorList>
    </citation>
    <scope>NUCLEOTIDE SEQUENCE [LARGE SCALE GENOMIC DNA]</scope>
    <source>
        <strain evidence="2">DSM 217</strain>
    </source>
</reference>
<evidence type="ECO:0000313" key="1">
    <source>
        <dbReference type="EMBL" id="SDX12085.1"/>
    </source>
</evidence>
<proteinExistence type="predicted"/>
<name>A0A1H2Z439_THIRO</name>
<dbReference type="EMBL" id="FNNZ01000014">
    <property type="protein sequence ID" value="SDX12085.1"/>
    <property type="molecule type" value="Genomic_DNA"/>
</dbReference>
<evidence type="ECO:0000313" key="2">
    <source>
        <dbReference type="Proteomes" id="UP000198816"/>
    </source>
</evidence>
<dbReference type="AlphaFoldDB" id="A0A1H2Z439"/>
<accession>A0A1H2Z439</accession>
<sequence>MIPQPGLKILGRAKIQQGLAESSELGAVEGADLLQMRRRQHTAAPGEQAQNQFEPAFLSSFLSTFALSLLVRQCLFHIGDGQVQHGADLLAGQLREFIHQNRLDQIQGFQRIGRALAFRRQCARLD</sequence>
<protein>
    <submittedName>
        <fullName evidence="1">Uncharacterized protein</fullName>
    </submittedName>
</protein>